<reference evidence="1 3" key="1">
    <citation type="journal article" date="2016" name="Genome Announc.">
        <title>Complete Genome Sequence of the Amino Acid-Fermenting Clostridium propionicum X2 (DSM 1682).</title>
        <authorList>
            <person name="Poehlein A."/>
            <person name="Schlien K."/>
            <person name="Chowdhury N.P."/>
            <person name="Gottschalk G."/>
            <person name="Buckel W."/>
            <person name="Daniel R."/>
        </authorList>
    </citation>
    <scope>NUCLEOTIDE SEQUENCE [LARGE SCALE GENOMIC DNA]</scope>
    <source>
        <strain evidence="1 3">X2</strain>
    </source>
</reference>
<evidence type="ECO:0000313" key="4">
    <source>
        <dbReference type="Proteomes" id="UP000184204"/>
    </source>
</evidence>
<reference evidence="3" key="2">
    <citation type="submission" date="2016-01" db="EMBL/GenBank/DDBJ databases">
        <authorList>
            <person name="Poehlein A."/>
            <person name="Schlien K."/>
            <person name="Gottschalk G."/>
            <person name="Buckel W."/>
            <person name="Daniel R."/>
        </authorList>
    </citation>
    <scope>NUCLEOTIDE SEQUENCE [LARGE SCALE GENOMIC DNA]</scope>
    <source>
        <strain evidence="3">X2</strain>
    </source>
</reference>
<dbReference type="AlphaFoldDB" id="A0A0X1U7Q5"/>
<dbReference type="EMBL" id="CP014223">
    <property type="protein sequence ID" value="AMJ40963.1"/>
    <property type="molecule type" value="Genomic_DNA"/>
</dbReference>
<dbReference type="RefSeq" id="WP_157881642.1">
    <property type="nucleotide sequence ID" value="NZ_CP014223.1"/>
</dbReference>
<dbReference type="EMBL" id="FQUA01000004">
    <property type="protein sequence ID" value="SHE59897.1"/>
    <property type="molecule type" value="Genomic_DNA"/>
</dbReference>
<dbReference type="Proteomes" id="UP000068026">
    <property type="component" value="Chromosome"/>
</dbReference>
<evidence type="ECO:0000313" key="3">
    <source>
        <dbReference type="Proteomes" id="UP000068026"/>
    </source>
</evidence>
<organism evidence="2 4">
    <name type="scientific">Anaerotignum propionicum DSM 1682</name>
    <dbReference type="NCBI Taxonomy" id="991789"/>
    <lineage>
        <taxon>Bacteria</taxon>
        <taxon>Bacillati</taxon>
        <taxon>Bacillota</taxon>
        <taxon>Clostridia</taxon>
        <taxon>Lachnospirales</taxon>
        <taxon>Anaerotignaceae</taxon>
        <taxon>Anaerotignum</taxon>
    </lineage>
</organism>
<reference evidence="4" key="3">
    <citation type="submission" date="2016-11" db="EMBL/GenBank/DDBJ databases">
        <authorList>
            <person name="Jaros S."/>
            <person name="Januszkiewicz K."/>
            <person name="Wedrychowicz H."/>
        </authorList>
    </citation>
    <scope>NUCLEOTIDE SEQUENCE [LARGE SCALE GENOMIC DNA]</scope>
    <source>
        <strain evidence="4">DSM 1682</strain>
    </source>
</reference>
<evidence type="ECO:0000313" key="2">
    <source>
        <dbReference type="EMBL" id="SHE59897.1"/>
    </source>
</evidence>
<sequence length="56" mass="6344">MTKYSEVFKTKNGTEVKMEITTECSTDEEMRETLSFIACSAHQFYLQAGRAISSTL</sequence>
<reference evidence="2" key="4">
    <citation type="submission" date="2016-11" db="EMBL/GenBank/DDBJ databases">
        <authorList>
            <person name="Varghese N."/>
            <person name="Submissions S."/>
        </authorList>
    </citation>
    <scope>NUCLEOTIDE SEQUENCE</scope>
    <source>
        <strain evidence="2">DSM 1682</strain>
    </source>
</reference>
<accession>A0A0X1U7Q5</accession>
<protein>
    <submittedName>
        <fullName evidence="2">Uncharacterized protein</fullName>
    </submittedName>
</protein>
<keyword evidence="3" id="KW-1185">Reference proteome</keyword>
<evidence type="ECO:0000313" key="1">
    <source>
        <dbReference type="EMBL" id="AMJ40963.1"/>
    </source>
</evidence>
<name>A0A0X1U7Q5_ANAPI</name>
<proteinExistence type="predicted"/>
<gene>
    <name evidence="1" type="ORF">CPRO_13700</name>
    <name evidence="2" type="ORF">SAMN02745151_01181</name>
</gene>
<dbReference type="KEGG" id="cpro:CPRO_13700"/>
<dbReference type="Proteomes" id="UP000184204">
    <property type="component" value="Unassembled WGS sequence"/>
</dbReference>